<comment type="caution">
    <text evidence="1">The sequence shown here is derived from an EMBL/GenBank/DDBJ whole genome shotgun (WGS) entry which is preliminary data.</text>
</comment>
<evidence type="ECO:0000313" key="2">
    <source>
        <dbReference type="Proteomes" id="UP000324800"/>
    </source>
</evidence>
<dbReference type="AlphaFoldDB" id="A0A5J4T3R3"/>
<sequence>FINSIQSEQEVCSRGIEGTTRDQVEKECEQDVLEEGTVVIVCIQVRLMIR</sequence>
<organism evidence="1 2">
    <name type="scientific">Streblomastix strix</name>
    <dbReference type="NCBI Taxonomy" id="222440"/>
    <lineage>
        <taxon>Eukaryota</taxon>
        <taxon>Metamonada</taxon>
        <taxon>Preaxostyla</taxon>
        <taxon>Oxymonadida</taxon>
        <taxon>Streblomastigidae</taxon>
        <taxon>Streblomastix</taxon>
    </lineage>
</organism>
<proteinExistence type="predicted"/>
<dbReference type="EMBL" id="SNRW01038960">
    <property type="protein sequence ID" value="KAA6352984.1"/>
    <property type="molecule type" value="Genomic_DNA"/>
</dbReference>
<reference evidence="1 2" key="1">
    <citation type="submission" date="2019-03" db="EMBL/GenBank/DDBJ databases">
        <title>Single cell metagenomics reveals metabolic interactions within the superorganism composed of flagellate Streblomastix strix and complex community of Bacteroidetes bacteria on its surface.</title>
        <authorList>
            <person name="Treitli S.C."/>
            <person name="Kolisko M."/>
            <person name="Husnik F."/>
            <person name="Keeling P."/>
            <person name="Hampl V."/>
        </authorList>
    </citation>
    <scope>NUCLEOTIDE SEQUENCE [LARGE SCALE GENOMIC DNA]</scope>
    <source>
        <strain evidence="1">ST1C</strain>
    </source>
</reference>
<dbReference type="Proteomes" id="UP000324800">
    <property type="component" value="Unassembled WGS sequence"/>
</dbReference>
<evidence type="ECO:0000313" key="1">
    <source>
        <dbReference type="EMBL" id="KAA6352984.1"/>
    </source>
</evidence>
<name>A0A5J4T3R3_9EUKA</name>
<gene>
    <name evidence="1" type="ORF">EZS28_051489</name>
</gene>
<feature type="non-terminal residue" evidence="1">
    <location>
        <position position="1"/>
    </location>
</feature>
<accession>A0A5J4T3R3</accession>
<protein>
    <submittedName>
        <fullName evidence="1">Uncharacterized protein</fullName>
    </submittedName>
</protein>